<protein>
    <submittedName>
        <fullName evidence="1">Uncharacterized protein</fullName>
    </submittedName>
</protein>
<sequence>MSGDPHLKGIRAFKRNHRNLTMVTDTCKGWDSVIVEVNPDQKTGKTFLLDDLANNNRTPLDITPWIVNGSNIIRCIQLSGDADVFLLHASSTPSSIKISPPELLYPSEFAYNVESDDLGRPGSDTGNPPQLPYPSIHEMEALDFATALDQQLYGNRVVES</sequence>
<accession>A0AA39USF6</accession>
<name>A0AA39USF6_9AGAR</name>
<proteinExistence type="predicted"/>
<keyword evidence="2" id="KW-1185">Reference proteome</keyword>
<comment type="caution">
    <text evidence="1">The sequence shown here is derived from an EMBL/GenBank/DDBJ whole genome shotgun (WGS) entry which is preliminary data.</text>
</comment>
<dbReference type="AlphaFoldDB" id="A0AA39USF6"/>
<dbReference type="Proteomes" id="UP001175228">
    <property type="component" value="Unassembled WGS sequence"/>
</dbReference>
<organism evidence="1 2">
    <name type="scientific">Armillaria luteobubalina</name>
    <dbReference type="NCBI Taxonomy" id="153913"/>
    <lineage>
        <taxon>Eukaryota</taxon>
        <taxon>Fungi</taxon>
        <taxon>Dikarya</taxon>
        <taxon>Basidiomycota</taxon>
        <taxon>Agaricomycotina</taxon>
        <taxon>Agaricomycetes</taxon>
        <taxon>Agaricomycetidae</taxon>
        <taxon>Agaricales</taxon>
        <taxon>Marasmiineae</taxon>
        <taxon>Physalacriaceae</taxon>
        <taxon>Armillaria</taxon>
    </lineage>
</organism>
<evidence type="ECO:0000313" key="1">
    <source>
        <dbReference type="EMBL" id="KAK0501088.1"/>
    </source>
</evidence>
<evidence type="ECO:0000313" key="2">
    <source>
        <dbReference type="Proteomes" id="UP001175228"/>
    </source>
</evidence>
<dbReference type="EMBL" id="JAUEPU010000007">
    <property type="protein sequence ID" value="KAK0501088.1"/>
    <property type="molecule type" value="Genomic_DNA"/>
</dbReference>
<gene>
    <name evidence="1" type="ORF">EDD18DRAFT_1102038</name>
</gene>
<reference evidence="1" key="1">
    <citation type="submission" date="2023-06" db="EMBL/GenBank/DDBJ databases">
        <authorList>
            <consortium name="Lawrence Berkeley National Laboratory"/>
            <person name="Ahrendt S."/>
            <person name="Sahu N."/>
            <person name="Indic B."/>
            <person name="Wong-Bajracharya J."/>
            <person name="Merenyi Z."/>
            <person name="Ke H.-M."/>
            <person name="Monk M."/>
            <person name="Kocsube S."/>
            <person name="Drula E."/>
            <person name="Lipzen A."/>
            <person name="Balint B."/>
            <person name="Henrissat B."/>
            <person name="Andreopoulos B."/>
            <person name="Martin F.M."/>
            <person name="Harder C.B."/>
            <person name="Rigling D."/>
            <person name="Ford K.L."/>
            <person name="Foster G.D."/>
            <person name="Pangilinan J."/>
            <person name="Papanicolaou A."/>
            <person name="Barry K."/>
            <person name="LaButti K."/>
            <person name="Viragh M."/>
            <person name="Koriabine M."/>
            <person name="Yan M."/>
            <person name="Riley R."/>
            <person name="Champramary S."/>
            <person name="Plett K.L."/>
            <person name="Tsai I.J."/>
            <person name="Slot J."/>
            <person name="Sipos G."/>
            <person name="Plett J."/>
            <person name="Nagy L.G."/>
            <person name="Grigoriev I.V."/>
        </authorList>
    </citation>
    <scope>NUCLEOTIDE SEQUENCE</scope>
    <source>
        <strain evidence="1">HWK02</strain>
    </source>
</reference>